<dbReference type="InterPro" id="IPR001345">
    <property type="entry name" value="PG/BPGM_mutase_AS"/>
</dbReference>
<dbReference type="CDD" id="cd07067">
    <property type="entry name" value="HP_PGM_like"/>
    <property type="match status" value="1"/>
</dbReference>
<keyword evidence="2" id="KW-1185">Reference proteome</keyword>
<protein>
    <submittedName>
        <fullName evidence="1">Histidine phosphatase family protein</fullName>
    </submittedName>
</protein>
<evidence type="ECO:0000313" key="2">
    <source>
        <dbReference type="Proteomes" id="UP000746595"/>
    </source>
</evidence>
<proteinExistence type="predicted"/>
<dbReference type="PROSITE" id="PS00175">
    <property type="entry name" value="PG_MUTASE"/>
    <property type="match status" value="1"/>
</dbReference>
<dbReference type="RefSeq" id="WP_168152004.1">
    <property type="nucleotide sequence ID" value="NZ_JAAWVT010000004.1"/>
</dbReference>
<dbReference type="InterPro" id="IPR029033">
    <property type="entry name" value="His_PPase_superfam"/>
</dbReference>
<dbReference type="SUPFAM" id="SSF53254">
    <property type="entry name" value="Phosphoglycerate mutase-like"/>
    <property type="match status" value="1"/>
</dbReference>
<dbReference type="SMART" id="SM00855">
    <property type="entry name" value="PGAM"/>
    <property type="match status" value="1"/>
</dbReference>
<organism evidence="1 2">
    <name type="scientific">Paeniglutamicibacter terrestris</name>
    <dbReference type="NCBI Taxonomy" id="2723403"/>
    <lineage>
        <taxon>Bacteria</taxon>
        <taxon>Bacillati</taxon>
        <taxon>Actinomycetota</taxon>
        <taxon>Actinomycetes</taxon>
        <taxon>Micrococcales</taxon>
        <taxon>Micrococcaceae</taxon>
        <taxon>Paeniglutamicibacter</taxon>
    </lineage>
</organism>
<dbReference type="InterPro" id="IPR013078">
    <property type="entry name" value="His_Pase_superF_clade-1"/>
</dbReference>
<gene>
    <name evidence="1" type="ORF">HED64_10795</name>
</gene>
<name>A0ABX1G4M0_9MICC</name>
<sequence>MDAQIALVRHGQTEWNAEGRLQGQVDIPLNRQGRAQARTAGAELISIQWDVLVSSPLGRAVETASLLGADLGLEISERLPDLMERNYGAGEGRVVLGMSREKIDAILETAEPEAMVAARGIRALGHLVTAHPGMNLVVVAHGTLLRLTLEAVLGRPHPRIRNCEAVLLNVSDLEKVLRDAGDQELAPRG</sequence>
<dbReference type="InterPro" id="IPR050275">
    <property type="entry name" value="PGM_Phosphatase"/>
</dbReference>
<dbReference type="Gene3D" id="3.40.50.1240">
    <property type="entry name" value="Phosphoglycerate mutase-like"/>
    <property type="match status" value="1"/>
</dbReference>
<reference evidence="1 2" key="1">
    <citation type="submission" date="2020-04" db="EMBL/GenBank/DDBJ databases">
        <title>Paeniglutamicibacter sp. ANT13_2, a novel actinomycete isolated from sediment in Antarctica.</title>
        <authorList>
            <person name="Sakdapetsiri C."/>
            <person name="Pinyakong O."/>
        </authorList>
    </citation>
    <scope>NUCLEOTIDE SEQUENCE [LARGE SCALE GENOMIC DNA]</scope>
    <source>
        <strain evidence="1 2">ANT13_2</strain>
    </source>
</reference>
<dbReference type="PANTHER" id="PTHR48100">
    <property type="entry name" value="BROAD-SPECIFICITY PHOSPHATASE YOR283W-RELATED"/>
    <property type="match status" value="1"/>
</dbReference>
<dbReference type="Pfam" id="PF00300">
    <property type="entry name" value="His_Phos_1"/>
    <property type="match status" value="1"/>
</dbReference>
<dbReference type="EMBL" id="JAAWVT010000004">
    <property type="protein sequence ID" value="NKG21190.1"/>
    <property type="molecule type" value="Genomic_DNA"/>
</dbReference>
<comment type="caution">
    <text evidence="1">The sequence shown here is derived from an EMBL/GenBank/DDBJ whole genome shotgun (WGS) entry which is preliminary data.</text>
</comment>
<evidence type="ECO:0000313" key="1">
    <source>
        <dbReference type="EMBL" id="NKG21190.1"/>
    </source>
</evidence>
<accession>A0ABX1G4M0</accession>
<dbReference type="Proteomes" id="UP000746595">
    <property type="component" value="Unassembled WGS sequence"/>
</dbReference>